<keyword evidence="1" id="KW-0732">Signal</keyword>
<dbReference type="PROSITE" id="PS51257">
    <property type="entry name" value="PROKAR_LIPOPROTEIN"/>
    <property type="match status" value="1"/>
</dbReference>
<organism evidence="6">
    <name type="scientific">bioreactor metagenome</name>
    <dbReference type="NCBI Taxonomy" id="1076179"/>
    <lineage>
        <taxon>unclassified sequences</taxon>
        <taxon>metagenomes</taxon>
        <taxon>ecological metagenomes</taxon>
    </lineage>
</organism>
<dbReference type="InterPro" id="IPR036328">
    <property type="entry name" value="MliC_sf"/>
</dbReference>
<feature type="domain" description="C-type lysozyme inhibitor" evidence="5">
    <location>
        <begin position="48"/>
        <end position="119"/>
    </location>
</feature>
<comment type="caution">
    <text evidence="6">The sequence shown here is derived from an EMBL/GenBank/DDBJ whole genome shotgun (WGS) entry which is preliminary data.</text>
</comment>
<evidence type="ECO:0000256" key="1">
    <source>
        <dbReference type="ARBA" id="ARBA00022729"/>
    </source>
</evidence>
<evidence type="ECO:0000256" key="3">
    <source>
        <dbReference type="ARBA" id="ARBA00023139"/>
    </source>
</evidence>
<gene>
    <name evidence="6" type="ORF">SDC9_10333</name>
</gene>
<evidence type="ECO:0000259" key="5">
    <source>
        <dbReference type="Pfam" id="PF09864"/>
    </source>
</evidence>
<accession>A0A644TCM4</accession>
<dbReference type="InterPro" id="IPR018660">
    <property type="entry name" value="MliC"/>
</dbReference>
<dbReference type="Gene3D" id="2.40.128.200">
    <property type="match status" value="1"/>
</dbReference>
<dbReference type="SUPFAM" id="SSF141488">
    <property type="entry name" value="YdhA-like"/>
    <property type="match status" value="1"/>
</dbReference>
<evidence type="ECO:0000313" key="6">
    <source>
        <dbReference type="EMBL" id="MPL64676.1"/>
    </source>
</evidence>
<name>A0A644TCM4_9ZZZZ</name>
<evidence type="ECO:0000256" key="4">
    <source>
        <dbReference type="ARBA" id="ARBA00023288"/>
    </source>
</evidence>
<dbReference type="EMBL" id="VSSQ01000025">
    <property type="protein sequence ID" value="MPL64676.1"/>
    <property type="molecule type" value="Genomic_DNA"/>
</dbReference>
<sequence>MRMRKGVDEMAGKNCVAIAGILLILLLGGCKNGNKEELGIKVVYEAEYICLDQSRIEARYFSLTDDSLNFVKIKMPDGEEHTLPQVIAASGARYSDEHSIQFWIKGNAMTLYAMGEEDEWKKIKEGMAKE</sequence>
<keyword evidence="4" id="KW-0449">Lipoprotein</keyword>
<dbReference type="AlphaFoldDB" id="A0A644TCM4"/>
<keyword evidence="2" id="KW-0472">Membrane</keyword>
<dbReference type="Pfam" id="PF09864">
    <property type="entry name" value="MliC"/>
    <property type="match status" value="1"/>
</dbReference>
<evidence type="ECO:0000256" key="2">
    <source>
        <dbReference type="ARBA" id="ARBA00023136"/>
    </source>
</evidence>
<reference evidence="6" key="1">
    <citation type="submission" date="2019-08" db="EMBL/GenBank/DDBJ databases">
        <authorList>
            <person name="Kucharzyk K."/>
            <person name="Murdoch R.W."/>
            <person name="Higgins S."/>
            <person name="Loffler F."/>
        </authorList>
    </citation>
    <scope>NUCLEOTIDE SEQUENCE</scope>
</reference>
<proteinExistence type="predicted"/>
<protein>
    <recommendedName>
        <fullName evidence="5">C-type lysozyme inhibitor domain-containing protein</fullName>
    </recommendedName>
</protein>
<keyword evidence="3" id="KW-0564">Palmitate</keyword>